<dbReference type="OrthoDB" id="10541223at2759"/>
<proteinExistence type="predicted"/>
<evidence type="ECO:0000313" key="1">
    <source>
        <dbReference type="EMBL" id="ROV90321.1"/>
    </source>
</evidence>
<comment type="caution">
    <text evidence="1">The sequence shown here is derived from an EMBL/GenBank/DDBJ whole genome shotgun (WGS) entry which is preliminary data.</text>
</comment>
<name>A0A423VH48_CYTCH</name>
<evidence type="ECO:0000313" key="2">
    <source>
        <dbReference type="Proteomes" id="UP000284375"/>
    </source>
</evidence>
<dbReference type="EMBL" id="LJZO01000051">
    <property type="protein sequence ID" value="ROV90321.1"/>
    <property type="molecule type" value="Genomic_DNA"/>
</dbReference>
<reference evidence="1 2" key="1">
    <citation type="submission" date="2015-09" db="EMBL/GenBank/DDBJ databases">
        <title>Host preference determinants of Valsa canker pathogens revealed by comparative genomics.</title>
        <authorList>
            <person name="Yin Z."/>
            <person name="Huang L."/>
        </authorList>
    </citation>
    <scope>NUCLEOTIDE SEQUENCE [LARGE SCALE GENOMIC DNA]</scope>
    <source>
        <strain evidence="1 2">YSFL</strain>
    </source>
</reference>
<gene>
    <name evidence="1" type="ORF">VSDG_08152</name>
</gene>
<dbReference type="AlphaFoldDB" id="A0A423VH48"/>
<protein>
    <submittedName>
        <fullName evidence="1">Uncharacterized protein</fullName>
    </submittedName>
</protein>
<keyword evidence="2" id="KW-1185">Reference proteome</keyword>
<accession>A0A423VH48</accession>
<dbReference type="Proteomes" id="UP000284375">
    <property type="component" value="Unassembled WGS sequence"/>
</dbReference>
<sequence length="52" mass="5709">MHPDAKSKLGPSCGKKLGREITFTASSFISLSEVWKQQSDSLRLAKCNAFAH</sequence>
<organism evidence="1 2">
    <name type="scientific">Cytospora chrysosperma</name>
    <name type="common">Cytospora canker fungus</name>
    <name type="synonym">Sphaeria chrysosperma</name>
    <dbReference type="NCBI Taxonomy" id="252740"/>
    <lineage>
        <taxon>Eukaryota</taxon>
        <taxon>Fungi</taxon>
        <taxon>Dikarya</taxon>
        <taxon>Ascomycota</taxon>
        <taxon>Pezizomycotina</taxon>
        <taxon>Sordariomycetes</taxon>
        <taxon>Sordariomycetidae</taxon>
        <taxon>Diaporthales</taxon>
        <taxon>Cytosporaceae</taxon>
        <taxon>Cytospora</taxon>
    </lineage>
</organism>